<dbReference type="Proteomes" id="UP000184171">
    <property type="component" value="Unassembled WGS sequence"/>
</dbReference>
<dbReference type="EMBL" id="FQZT01000003">
    <property type="protein sequence ID" value="SHI95683.1"/>
    <property type="molecule type" value="Genomic_DNA"/>
</dbReference>
<organism evidence="2 3">
    <name type="scientific">Malonomonas rubra DSM 5091</name>
    <dbReference type="NCBI Taxonomy" id="1122189"/>
    <lineage>
        <taxon>Bacteria</taxon>
        <taxon>Pseudomonadati</taxon>
        <taxon>Thermodesulfobacteriota</taxon>
        <taxon>Desulfuromonadia</taxon>
        <taxon>Desulfuromonadales</taxon>
        <taxon>Geopsychrobacteraceae</taxon>
        <taxon>Malonomonas</taxon>
    </lineage>
</organism>
<dbReference type="InterPro" id="IPR037171">
    <property type="entry name" value="NagB/RpiA_transferase-like"/>
</dbReference>
<dbReference type="PANTHER" id="PTHR43682:SF1">
    <property type="entry name" value="LACTATE UTILIZATION PROTEIN C"/>
    <property type="match status" value="1"/>
</dbReference>
<dbReference type="OrthoDB" id="9794187at2"/>
<sequence>MKNLPELKKSFVAAAEVVGAQVVDCKGLKQAVDYLVERVDGSLLCPTFVSGEKNGLADKLKKAGLKVVTEDFRNQAASAQAGITGVNFAMADTGTLALESTAEDIRLATTLPEVHFALLDPAKIYADSLEAVEPLRQLHQRDPRNYIAYITGPSRTADIERVLTIGVHGPKELHILLVPKLSNDPLEM</sequence>
<feature type="domain" description="LUD" evidence="1">
    <location>
        <begin position="56"/>
        <end position="178"/>
    </location>
</feature>
<dbReference type="Pfam" id="PF02589">
    <property type="entry name" value="LUD_dom"/>
    <property type="match status" value="1"/>
</dbReference>
<dbReference type="SUPFAM" id="SSF100950">
    <property type="entry name" value="NagB/RpiA/CoA transferase-like"/>
    <property type="match status" value="1"/>
</dbReference>
<proteinExistence type="predicted"/>
<dbReference type="Gene3D" id="3.40.50.10420">
    <property type="entry name" value="NagB/RpiA/CoA transferase-like"/>
    <property type="match status" value="1"/>
</dbReference>
<evidence type="ECO:0000313" key="2">
    <source>
        <dbReference type="EMBL" id="SHI95683.1"/>
    </source>
</evidence>
<evidence type="ECO:0000259" key="1">
    <source>
        <dbReference type="Pfam" id="PF02589"/>
    </source>
</evidence>
<reference evidence="2 3" key="1">
    <citation type="submission" date="2016-11" db="EMBL/GenBank/DDBJ databases">
        <authorList>
            <person name="Jaros S."/>
            <person name="Januszkiewicz K."/>
            <person name="Wedrychowicz H."/>
        </authorList>
    </citation>
    <scope>NUCLEOTIDE SEQUENCE [LARGE SCALE GENOMIC DNA]</scope>
    <source>
        <strain evidence="2 3">DSM 5091</strain>
    </source>
</reference>
<dbReference type="RefSeq" id="WP_072906847.1">
    <property type="nucleotide sequence ID" value="NZ_FQZT01000003.1"/>
</dbReference>
<dbReference type="InterPro" id="IPR003741">
    <property type="entry name" value="LUD_dom"/>
</dbReference>
<dbReference type="AlphaFoldDB" id="A0A1M6FDF4"/>
<name>A0A1M6FDF4_MALRU</name>
<dbReference type="PANTHER" id="PTHR43682">
    <property type="entry name" value="LACTATE UTILIZATION PROTEIN C"/>
    <property type="match status" value="1"/>
</dbReference>
<protein>
    <submittedName>
        <fullName evidence="2">L-lactate dehydrogenase complex protein LldG</fullName>
    </submittedName>
</protein>
<dbReference type="InterPro" id="IPR024185">
    <property type="entry name" value="FTHF_cligase-like_sf"/>
</dbReference>
<keyword evidence="3" id="KW-1185">Reference proteome</keyword>
<accession>A0A1M6FDF4</accession>
<gene>
    <name evidence="2" type="ORF">SAMN02745165_01247</name>
</gene>
<dbReference type="STRING" id="1122189.SAMN02745165_01247"/>
<evidence type="ECO:0000313" key="3">
    <source>
        <dbReference type="Proteomes" id="UP000184171"/>
    </source>
</evidence>